<feature type="region of interest" description="Disordered" evidence="1">
    <location>
        <begin position="70"/>
        <end position="100"/>
    </location>
</feature>
<proteinExistence type="predicted"/>
<dbReference type="Proteomes" id="UP000662857">
    <property type="component" value="Chromosome"/>
</dbReference>
<evidence type="ECO:0000313" key="3">
    <source>
        <dbReference type="EMBL" id="QSB14775.1"/>
    </source>
</evidence>
<accession>A0A895YF81</accession>
<protein>
    <recommendedName>
        <fullName evidence="5">DUF3618 domain-containing protein</fullName>
    </recommendedName>
</protein>
<sequence length="144" mass="15362">MLRRKQETRHAELARVELGESLDHALRAAGHAAGGVRATVGPRMAPAAQRVRTVASDGWDSTRAALAPLSEAAVGDSKRSRKRDAKRKLGGGQPDQGRRRWPALVGLLAGGVAVGVVVAAAVRRSREQEWEEYDATPAEELPAT</sequence>
<evidence type="ECO:0000256" key="2">
    <source>
        <dbReference type="SAM" id="Phobius"/>
    </source>
</evidence>
<name>A0A895YF81_9ACTN</name>
<feature type="compositionally biased region" description="Basic residues" evidence="1">
    <location>
        <begin position="79"/>
        <end position="89"/>
    </location>
</feature>
<evidence type="ECO:0008006" key="5">
    <source>
        <dbReference type="Google" id="ProtNLM"/>
    </source>
</evidence>
<keyword evidence="4" id="KW-1185">Reference proteome</keyword>
<keyword evidence="2" id="KW-0472">Membrane</keyword>
<keyword evidence="2" id="KW-0812">Transmembrane</keyword>
<organism evidence="3 4">
    <name type="scientific">Natronosporangium hydrolyticum</name>
    <dbReference type="NCBI Taxonomy" id="2811111"/>
    <lineage>
        <taxon>Bacteria</taxon>
        <taxon>Bacillati</taxon>
        <taxon>Actinomycetota</taxon>
        <taxon>Actinomycetes</taxon>
        <taxon>Micromonosporales</taxon>
        <taxon>Micromonosporaceae</taxon>
        <taxon>Natronosporangium</taxon>
    </lineage>
</organism>
<evidence type="ECO:0000313" key="4">
    <source>
        <dbReference type="Proteomes" id="UP000662857"/>
    </source>
</evidence>
<reference evidence="3" key="1">
    <citation type="submission" date="2021-02" db="EMBL/GenBank/DDBJ databases">
        <title>Natrosporangium hydrolyticum gen. nov., sp. nov, a haloalkaliphilic actinobacterium from a soda solonchak soil.</title>
        <authorList>
            <person name="Sorokin D.Y."/>
            <person name="Khijniak T.V."/>
            <person name="Zakharycheva A.P."/>
            <person name="Boueva O.V."/>
            <person name="Ariskina E.V."/>
            <person name="Hahnke R.L."/>
            <person name="Bunk B."/>
            <person name="Sproer C."/>
            <person name="Schumann P."/>
            <person name="Evtushenko L.I."/>
            <person name="Kublanov I.V."/>
        </authorList>
    </citation>
    <scope>NUCLEOTIDE SEQUENCE</scope>
    <source>
        <strain evidence="3">DSM 106523</strain>
    </source>
</reference>
<keyword evidence="2" id="KW-1133">Transmembrane helix</keyword>
<dbReference type="RefSeq" id="WP_239676932.1">
    <property type="nucleotide sequence ID" value="NZ_CP070499.1"/>
</dbReference>
<feature type="transmembrane region" description="Helical" evidence="2">
    <location>
        <begin position="103"/>
        <end position="122"/>
    </location>
</feature>
<evidence type="ECO:0000256" key="1">
    <source>
        <dbReference type="SAM" id="MobiDB-lite"/>
    </source>
</evidence>
<gene>
    <name evidence="3" type="ORF">JQS43_25590</name>
</gene>
<dbReference type="EMBL" id="CP070499">
    <property type="protein sequence ID" value="QSB14775.1"/>
    <property type="molecule type" value="Genomic_DNA"/>
</dbReference>
<dbReference type="KEGG" id="nhy:JQS43_25590"/>
<dbReference type="AlphaFoldDB" id="A0A895YF81"/>